<dbReference type="AlphaFoldDB" id="A0A7S2U2G0"/>
<evidence type="ECO:0000313" key="3">
    <source>
        <dbReference type="EMBL" id="CAD9776161.1"/>
    </source>
</evidence>
<dbReference type="Gene3D" id="1.20.1050.10">
    <property type="match status" value="1"/>
</dbReference>
<organism evidence="2">
    <name type="scientific">Lotharella oceanica</name>
    <dbReference type="NCBI Taxonomy" id="641309"/>
    <lineage>
        <taxon>Eukaryota</taxon>
        <taxon>Sar</taxon>
        <taxon>Rhizaria</taxon>
        <taxon>Cercozoa</taxon>
        <taxon>Chlorarachniophyceae</taxon>
        <taxon>Lotharella</taxon>
    </lineage>
</organism>
<evidence type="ECO:0000259" key="1">
    <source>
        <dbReference type="Pfam" id="PF14497"/>
    </source>
</evidence>
<sequence length="131" mass="14161">MQYASDAADLASGVFNNMKGSPEDIKKFIEERMKKFGSNIEASIKGPFYFGEAPSSVDFFLYNALKITEIGLTGPIAAETKKDYLAGFNKIKGVLAGVEALDGVKGFKKMSFLREGYTITKELAASVAKLG</sequence>
<gene>
    <name evidence="2" type="ORF">LSP00402_LOCUS20164</name>
    <name evidence="3" type="ORF">LSP00402_LOCUS20165</name>
</gene>
<evidence type="ECO:0000313" key="2">
    <source>
        <dbReference type="EMBL" id="CAD9776160.1"/>
    </source>
</evidence>
<accession>A0A7S2U2G0</accession>
<dbReference type="EMBL" id="HBHP01032736">
    <property type="protein sequence ID" value="CAD9776160.1"/>
    <property type="molecule type" value="Transcribed_RNA"/>
</dbReference>
<protein>
    <recommendedName>
        <fullName evidence="1">Glutathione S-transferase C-terminal domain-containing protein</fullName>
    </recommendedName>
</protein>
<dbReference type="InterPro" id="IPR004046">
    <property type="entry name" value="GST_C"/>
</dbReference>
<reference evidence="2" key="1">
    <citation type="submission" date="2021-01" db="EMBL/GenBank/DDBJ databases">
        <authorList>
            <person name="Corre E."/>
            <person name="Pelletier E."/>
            <person name="Niang G."/>
            <person name="Scheremetjew M."/>
            <person name="Finn R."/>
            <person name="Kale V."/>
            <person name="Holt S."/>
            <person name="Cochrane G."/>
            <person name="Meng A."/>
            <person name="Brown T."/>
            <person name="Cohen L."/>
        </authorList>
    </citation>
    <scope>NUCLEOTIDE SEQUENCE</scope>
    <source>
        <strain evidence="2">CCMP622</strain>
    </source>
</reference>
<dbReference type="Pfam" id="PF14497">
    <property type="entry name" value="GST_C_3"/>
    <property type="match status" value="1"/>
</dbReference>
<name>A0A7S2U2G0_9EUKA</name>
<proteinExistence type="predicted"/>
<dbReference type="EMBL" id="HBHP01032737">
    <property type="protein sequence ID" value="CAD9776161.1"/>
    <property type="molecule type" value="Transcribed_RNA"/>
</dbReference>
<dbReference type="SUPFAM" id="SSF47616">
    <property type="entry name" value="GST C-terminal domain-like"/>
    <property type="match status" value="1"/>
</dbReference>
<dbReference type="InterPro" id="IPR036282">
    <property type="entry name" value="Glutathione-S-Trfase_C_sf"/>
</dbReference>
<feature type="domain" description="Glutathione S-transferase C-terminal" evidence="1">
    <location>
        <begin position="14"/>
        <end position="108"/>
    </location>
</feature>